<keyword evidence="2" id="KW-1185">Reference proteome</keyword>
<evidence type="ECO:0000313" key="2">
    <source>
        <dbReference type="Proteomes" id="UP000799754"/>
    </source>
</evidence>
<organism evidence="1 2">
    <name type="scientific">Macroventuria anomochaeta</name>
    <dbReference type="NCBI Taxonomy" id="301207"/>
    <lineage>
        <taxon>Eukaryota</taxon>
        <taxon>Fungi</taxon>
        <taxon>Dikarya</taxon>
        <taxon>Ascomycota</taxon>
        <taxon>Pezizomycotina</taxon>
        <taxon>Dothideomycetes</taxon>
        <taxon>Pleosporomycetidae</taxon>
        <taxon>Pleosporales</taxon>
        <taxon>Pleosporineae</taxon>
        <taxon>Didymellaceae</taxon>
        <taxon>Macroventuria</taxon>
    </lineage>
</organism>
<dbReference type="EMBL" id="MU006720">
    <property type="protein sequence ID" value="KAF2626700.1"/>
    <property type="molecule type" value="Genomic_DNA"/>
</dbReference>
<comment type="caution">
    <text evidence="1">The sequence shown here is derived from an EMBL/GenBank/DDBJ whole genome shotgun (WGS) entry which is preliminary data.</text>
</comment>
<name>A0ACB6RXJ2_9PLEO</name>
<protein>
    <submittedName>
        <fullName evidence="1">Uncharacterized protein</fullName>
    </submittedName>
</protein>
<reference evidence="1" key="1">
    <citation type="journal article" date="2020" name="Stud. Mycol.">
        <title>101 Dothideomycetes genomes: a test case for predicting lifestyles and emergence of pathogens.</title>
        <authorList>
            <person name="Haridas S."/>
            <person name="Albert R."/>
            <person name="Binder M."/>
            <person name="Bloem J."/>
            <person name="Labutti K."/>
            <person name="Salamov A."/>
            <person name="Andreopoulos B."/>
            <person name="Baker S."/>
            <person name="Barry K."/>
            <person name="Bills G."/>
            <person name="Bluhm B."/>
            <person name="Cannon C."/>
            <person name="Castanera R."/>
            <person name="Culley D."/>
            <person name="Daum C."/>
            <person name="Ezra D."/>
            <person name="Gonzalez J."/>
            <person name="Henrissat B."/>
            <person name="Kuo A."/>
            <person name="Liang C."/>
            <person name="Lipzen A."/>
            <person name="Lutzoni F."/>
            <person name="Magnuson J."/>
            <person name="Mondo S."/>
            <person name="Nolan M."/>
            <person name="Ohm R."/>
            <person name="Pangilinan J."/>
            <person name="Park H.-J."/>
            <person name="Ramirez L."/>
            <person name="Alfaro M."/>
            <person name="Sun H."/>
            <person name="Tritt A."/>
            <person name="Yoshinaga Y."/>
            <person name="Zwiers L.-H."/>
            <person name="Turgeon B."/>
            <person name="Goodwin S."/>
            <person name="Spatafora J."/>
            <person name="Crous P."/>
            <person name="Grigoriev I."/>
        </authorList>
    </citation>
    <scope>NUCLEOTIDE SEQUENCE</scope>
    <source>
        <strain evidence="1">CBS 525.71</strain>
    </source>
</reference>
<accession>A0ACB6RXJ2</accession>
<proteinExistence type="predicted"/>
<sequence length="169" mass="19051">MSVDSKWSMNAVAGDDPLSFIHRLYARICPSDTVPLSFHNYLRARVHYRTPVDTEPQSLNLDAHSIFWKMPSDGALYDVFHPFLANNIISSSWRKDHKTCFCDLVLHHIQELMTPTDIEKDCPEDGYAFIEGLDRIFAEPITTVIDEDISALANNSSVGDVNAHIASET</sequence>
<dbReference type="Proteomes" id="UP000799754">
    <property type="component" value="Unassembled WGS sequence"/>
</dbReference>
<gene>
    <name evidence="1" type="ORF">BU25DRAFT_93019</name>
</gene>
<evidence type="ECO:0000313" key="1">
    <source>
        <dbReference type="EMBL" id="KAF2626700.1"/>
    </source>
</evidence>